<gene>
    <name evidence="6" type="ORF">GCM10022222_59650</name>
</gene>
<accession>A0ABP6XKC0</accession>
<evidence type="ECO:0000313" key="6">
    <source>
        <dbReference type="EMBL" id="GAA3567790.1"/>
    </source>
</evidence>
<proteinExistence type="predicted"/>
<keyword evidence="2" id="KW-0677">Repeat</keyword>
<dbReference type="GO" id="GO:0005524">
    <property type="term" value="F:ATP binding"/>
    <property type="evidence" value="ECO:0007669"/>
    <property type="project" value="UniProtKB-KW"/>
</dbReference>
<dbReference type="EMBL" id="BAAAZN010000014">
    <property type="protein sequence ID" value="GAA3567790.1"/>
    <property type="molecule type" value="Genomic_DNA"/>
</dbReference>
<dbReference type="Gene3D" id="3.40.50.300">
    <property type="entry name" value="P-loop containing nucleotide triphosphate hydrolases"/>
    <property type="match status" value="2"/>
</dbReference>
<dbReference type="InterPro" id="IPR050107">
    <property type="entry name" value="ABC_carbohydrate_import_ATPase"/>
</dbReference>
<dbReference type="CDD" id="cd03215">
    <property type="entry name" value="ABC_Carb_Monos_II"/>
    <property type="match status" value="1"/>
</dbReference>
<dbReference type="CDD" id="cd03216">
    <property type="entry name" value="ABC_Carb_Monos_I"/>
    <property type="match status" value="1"/>
</dbReference>
<keyword evidence="1" id="KW-0813">Transport</keyword>
<dbReference type="InterPro" id="IPR003593">
    <property type="entry name" value="AAA+_ATPase"/>
</dbReference>
<dbReference type="InterPro" id="IPR003439">
    <property type="entry name" value="ABC_transporter-like_ATP-bd"/>
</dbReference>
<name>A0ABP6XKC0_9PSEU</name>
<keyword evidence="4 6" id="KW-0067">ATP-binding</keyword>
<organism evidence="6 7">
    <name type="scientific">Amycolatopsis ultiminotia</name>
    <dbReference type="NCBI Taxonomy" id="543629"/>
    <lineage>
        <taxon>Bacteria</taxon>
        <taxon>Bacillati</taxon>
        <taxon>Actinomycetota</taxon>
        <taxon>Actinomycetes</taxon>
        <taxon>Pseudonocardiales</taxon>
        <taxon>Pseudonocardiaceae</taxon>
        <taxon>Amycolatopsis</taxon>
    </lineage>
</organism>
<dbReference type="Proteomes" id="UP001500689">
    <property type="component" value="Unassembled WGS sequence"/>
</dbReference>
<dbReference type="Pfam" id="PF00005">
    <property type="entry name" value="ABC_tran"/>
    <property type="match status" value="2"/>
</dbReference>
<feature type="domain" description="ABC transporter" evidence="5">
    <location>
        <begin position="265"/>
        <end position="507"/>
    </location>
</feature>
<evidence type="ECO:0000256" key="1">
    <source>
        <dbReference type="ARBA" id="ARBA00022448"/>
    </source>
</evidence>
<keyword evidence="7" id="KW-1185">Reference proteome</keyword>
<dbReference type="PANTHER" id="PTHR43790:SF9">
    <property type="entry name" value="GALACTOFURANOSE TRANSPORTER ATP-BINDING PROTEIN YTFR"/>
    <property type="match status" value="1"/>
</dbReference>
<dbReference type="PANTHER" id="PTHR43790">
    <property type="entry name" value="CARBOHYDRATE TRANSPORT ATP-BINDING PROTEIN MG119-RELATED"/>
    <property type="match status" value="1"/>
</dbReference>
<dbReference type="PROSITE" id="PS00211">
    <property type="entry name" value="ABC_TRANSPORTER_1"/>
    <property type="match status" value="1"/>
</dbReference>
<evidence type="ECO:0000256" key="3">
    <source>
        <dbReference type="ARBA" id="ARBA00022741"/>
    </source>
</evidence>
<evidence type="ECO:0000256" key="2">
    <source>
        <dbReference type="ARBA" id="ARBA00022737"/>
    </source>
</evidence>
<evidence type="ECO:0000259" key="5">
    <source>
        <dbReference type="PROSITE" id="PS50893"/>
    </source>
</evidence>
<dbReference type="PROSITE" id="PS50893">
    <property type="entry name" value="ABC_TRANSPORTER_2"/>
    <property type="match status" value="2"/>
</dbReference>
<evidence type="ECO:0000313" key="7">
    <source>
        <dbReference type="Proteomes" id="UP001500689"/>
    </source>
</evidence>
<sequence length="512" mass="54528">MSTKTVAPALAVTDVSKAFAGTQALLDVSFAVTAGRVHALLGGNGSGKSTLIKILAGVHRADPGGSVVVNGTSVAADRLTPGLAREIGLRFVHQNPGLIRDMTVVENVALTNGFSRTRYGGVAWGALRRRTRRLLDRFEIEADPNQQLSELRPADQTMVAVARALEDDQDGLSTLVLDEPTAALPRHEAAFLLEAMRRCASTGHTILFVSHRIDEVLAVSESVTVLRDGVEVLTREAEGLDEQQLVQAIVGRSPRAVYQVPPATSALEACVEVEHLRGGPIHDVSFTARKGEVVGIAGLLGSGRSELLRMIYGAHPRESGDITIEGGPYQANDPSSALRNGVALVPEDRAADGAFLDMSVLENLSIGQLGKFREPLRFRHDLERAAAREDIEKFTVKTQSPSTPLASLSGGNQQKVLLARCLRSAPRVLLLDEPTQGIDVGARADIFAILSEHVARGLTVIIVSSDFEELARVTDRVLILRGGRIVADVPAQSVDAAAITELVYSAPMGASS</sequence>
<dbReference type="InterPro" id="IPR017871">
    <property type="entry name" value="ABC_transporter-like_CS"/>
</dbReference>
<comment type="caution">
    <text evidence="6">The sequence shown here is derived from an EMBL/GenBank/DDBJ whole genome shotgun (WGS) entry which is preliminary data.</text>
</comment>
<dbReference type="InterPro" id="IPR027417">
    <property type="entry name" value="P-loop_NTPase"/>
</dbReference>
<evidence type="ECO:0000256" key="4">
    <source>
        <dbReference type="ARBA" id="ARBA00022840"/>
    </source>
</evidence>
<dbReference type="RefSeq" id="WP_344865740.1">
    <property type="nucleotide sequence ID" value="NZ_BAAAZN010000014.1"/>
</dbReference>
<reference evidence="7" key="1">
    <citation type="journal article" date="2019" name="Int. J. Syst. Evol. Microbiol.">
        <title>The Global Catalogue of Microorganisms (GCM) 10K type strain sequencing project: providing services to taxonomists for standard genome sequencing and annotation.</title>
        <authorList>
            <consortium name="The Broad Institute Genomics Platform"/>
            <consortium name="The Broad Institute Genome Sequencing Center for Infectious Disease"/>
            <person name="Wu L."/>
            <person name="Ma J."/>
        </authorList>
    </citation>
    <scope>NUCLEOTIDE SEQUENCE [LARGE SCALE GENOMIC DNA]</scope>
    <source>
        <strain evidence="7">JCM 16898</strain>
    </source>
</reference>
<dbReference type="SMART" id="SM00382">
    <property type="entry name" value="AAA"/>
    <property type="match status" value="2"/>
</dbReference>
<dbReference type="SUPFAM" id="SSF52540">
    <property type="entry name" value="P-loop containing nucleoside triphosphate hydrolases"/>
    <property type="match status" value="2"/>
</dbReference>
<protein>
    <submittedName>
        <fullName evidence="6">Sugar ABC transporter ATP-binding protein</fullName>
    </submittedName>
</protein>
<feature type="domain" description="ABC transporter" evidence="5">
    <location>
        <begin position="10"/>
        <end position="253"/>
    </location>
</feature>
<keyword evidence="3" id="KW-0547">Nucleotide-binding</keyword>